<dbReference type="InterPro" id="IPR036047">
    <property type="entry name" value="F-box-like_dom_sf"/>
</dbReference>
<dbReference type="SUPFAM" id="SSF81383">
    <property type="entry name" value="F-box domain"/>
    <property type="match status" value="1"/>
</dbReference>
<dbReference type="Gene3D" id="1.20.1280.50">
    <property type="match status" value="1"/>
</dbReference>
<sequence>MFSAQESVISTPELLEHTLSLLPLRDLLVTAPLVSRTWRTMALSPTLQRTLFFDPDPSATNPAQNPLLAETFPPFFCPRMRREPVLGHRVLYQEDAMGGRPRCVQEGGRELAAYAGYPAAHSNHGHHTQELRPDGL</sequence>
<dbReference type="Pfam" id="PF12937">
    <property type="entry name" value="F-box-like"/>
    <property type="match status" value="1"/>
</dbReference>
<reference evidence="2" key="1">
    <citation type="submission" date="2020-05" db="EMBL/GenBank/DDBJ databases">
        <title>Mycena genomes resolve the evolution of fungal bioluminescence.</title>
        <authorList>
            <person name="Tsai I.J."/>
        </authorList>
    </citation>
    <scope>NUCLEOTIDE SEQUENCE</scope>
    <source>
        <strain evidence="2">CCC161011</strain>
    </source>
</reference>
<comment type="caution">
    <text evidence="2">The sequence shown here is derived from an EMBL/GenBank/DDBJ whole genome shotgun (WGS) entry which is preliminary data.</text>
</comment>
<organism evidence="2 3">
    <name type="scientific">Mycena venus</name>
    <dbReference type="NCBI Taxonomy" id="2733690"/>
    <lineage>
        <taxon>Eukaryota</taxon>
        <taxon>Fungi</taxon>
        <taxon>Dikarya</taxon>
        <taxon>Basidiomycota</taxon>
        <taxon>Agaricomycotina</taxon>
        <taxon>Agaricomycetes</taxon>
        <taxon>Agaricomycetidae</taxon>
        <taxon>Agaricales</taxon>
        <taxon>Marasmiineae</taxon>
        <taxon>Mycenaceae</taxon>
        <taxon>Mycena</taxon>
    </lineage>
</organism>
<dbReference type="OrthoDB" id="10361249at2759"/>
<proteinExistence type="predicted"/>
<evidence type="ECO:0000313" key="2">
    <source>
        <dbReference type="EMBL" id="KAF7344859.1"/>
    </source>
</evidence>
<name>A0A8H7CP14_9AGAR</name>
<feature type="domain" description="F-box" evidence="1">
    <location>
        <begin position="12"/>
        <end position="53"/>
    </location>
</feature>
<accession>A0A8H7CP14</accession>
<evidence type="ECO:0000313" key="3">
    <source>
        <dbReference type="Proteomes" id="UP000620124"/>
    </source>
</evidence>
<dbReference type="AlphaFoldDB" id="A0A8H7CP14"/>
<dbReference type="EMBL" id="JACAZI010000014">
    <property type="protein sequence ID" value="KAF7344859.1"/>
    <property type="molecule type" value="Genomic_DNA"/>
</dbReference>
<dbReference type="InterPro" id="IPR001810">
    <property type="entry name" value="F-box_dom"/>
</dbReference>
<protein>
    <submittedName>
        <fullName evidence="2">F-box domain-containing protein</fullName>
    </submittedName>
</protein>
<gene>
    <name evidence="2" type="ORF">MVEN_01647600</name>
</gene>
<evidence type="ECO:0000259" key="1">
    <source>
        <dbReference type="Pfam" id="PF12937"/>
    </source>
</evidence>
<keyword evidence="3" id="KW-1185">Reference proteome</keyword>
<dbReference type="Proteomes" id="UP000620124">
    <property type="component" value="Unassembled WGS sequence"/>
</dbReference>